<dbReference type="EMBL" id="LAVV01012628">
    <property type="protein sequence ID" value="KNZ46487.1"/>
    <property type="molecule type" value="Genomic_DNA"/>
</dbReference>
<gene>
    <name evidence="1" type="ORF">VP01_721g3</name>
</gene>
<comment type="caution">
    <text evidence="1">The sequence shown here is derived from an EMBL/GenBank/DDBJ whole genome shotgun (WGS) entry which is preliminary data.</text>
</comment>
<organism evidence="1 2">
    <name type="scientific">Puccinia sorghi</name>
    <dbReference type="NCBI Taxonomy" id="27349"/>
    <lineage>
        <taxon>Eukaryota</taxon>
        <taxon>Fungi</taxon>
        <taxon>Dikarya</taxon>
        <taxon>Basidiomycota</taxon>
        <taxon>Pucciniomycotina</taxon>
        <taxon>Pucciniomycetes</taxon>
        <taxon>Pucciniales</taxon>
        <taxon>Pucciniaceae</taxon>
        <taxon>Puccinia</taxon>
    </lineage>
</organism>
<evidence type="ECO:0000313" key="1">
    <source>
        <dbReference type="EMBL" id="KNZ46487.1"/>
    </source>
</evidence>
<sequence>MMCPSLNRKSGLSAIQQSQKNGKHVQDYFSDLQYLQSTLGNNEGTRLATDKRRFIKKLEPHISKLAFLLLYPNQLPVSNHNTRVEAIKSSLFEFGEKSPQPVAQSVKSKIVLEGFHNRYLNSESIVEPTLNTLNWFTKNWSPKLYFAPYTSLFGPTMSGKTRLLRELSKHKCVVYICISLSICASGEYPSEILLDIMCPNLHHQYKLFLLAIIDTVVGLFTKVDTGSMQERLEKWIDHSFPTKENPGNPPLWTDVSKKMNDPKWWQSNFQHNKYLNFMTASKNIVHTMKFINQNIKVLLAIEKAHELLNFNNSANLSFFCIFRHVIQQTPGPINDHQMTSDIRILN</sequence>
<dbReference type="PANTHER" id="PTHR33266:SF1">
    <property type="entry name" value="F-BOX DOMAIN-CONTAINING PROTEIN"/>
    <property type="match status" value="1"/>
</dbReference>
<dbReference type="AlphaFoldDB" id="A0A0L6UE29"/>
<dbReference type="STRING" id="27349.A0A0L6UE29"/>
<name>A0A0L6UE29_9BASI</name>
<keyword evidence="2" id="KW-1185">Reference proteome</keyword>
<dbReference type="OrthoDB" id="2432117at2759"/>
<evidence type="ECO:0000313" key="2">
    <source>
        <dbReference type="Proteomes" id="UP000037035"/>
    </source>
</evidence>
<reference evidence="1 2" key="1">
    <citation type="submission" date="2015-08" db="EMBL/GenBank/DDBJ databases">
        <title>Next Generation Sequencing and Analysis of the Genome of Puccinia sorghi L Schw, the Causal Agent of Maize Common Rust.</title>
        <authorList>
            <person name="Rochi L."/>
            <person name="Burguener G."/>
            <person name="Darino M."/>
            <person name="Turjanski A."/>
            <person name="Kreff E."/>
            <person name="Dieguez M.J."/>
            <person name="Sacco F."/>
        </authorList>
    </citation>
    <scope>NUCLEOTIDE SEQUENCE [LARGE SCALE GENOMIC DNA]</scope>
    <source>
        <strain evidence="1 2">RO10H11247</strain>
    </source>
</reference>
<dbReference type="VEuPathDB" id="FungiDB:VP01_721g3"/>
<dbReference type="Proteomes" id="UP000037035">
    <property type="component" value="Unassembled WGS sequence"/>
</dbReference>
<proteinExistence type="predicted"/>
<dbReference type="PANTHER" id="PTHR33266">
    <property type="entry name" value="CHROMOSOME 15, WHOLE GENOME SHOTGUN SEQUENCE"/>
    <property type="match status" value="1"/>
</dbReference>
<protein>
    <submittedName>
        <fullName evidence="1">Uncharacterized protein</fullName>
    </submittedName>
</protein>
<accession>A0A0L6UE29</accession>